<dbReference type="Proteomes" id="UP000077315">
    <property type="component" value="Unassembled WGS sequence"/>
</dbReference>
<evidence type="ECO:0000313" key="1">
    <source>
        <dbReference type="EMBL" id="OAD65799.1"/>
    </source>
</evidence>
<dbReference type="VEuPathDB" id="FungiDB:PHYBLDRAFT_175761"/>
<sequence>MKIYDLCLKLNREKMTHQQQQNYNKKDIALNMNSLKFFLNTIILSPHLGHDVMPLEHNVSYTVTFGTRRFASRTRRFLHSHVWDTTFCLSGTMDQIKLLDAGQQVTFYETAIEVKDSDSGQGKFCDSSFYVRKQYGYAEQQKVFFQKKSNEEKLKEYEVIESRLHKNKKYKKYFIGLCSILQQRSMYRNEAERYSLKRSCNNVATANSRCCALHIMERQPDFANQKSVLEGIVEGSGYKFELYSKYYCECNWIKTYWGAAKKEAQCKCAYSFQSLKRKINSFLDSVCPPEDDVSEKIQRYFHKSFIYINAYSLGHDAEHAFEIVKQFSKLHKYHRKL</sequence>
<protein>
    <submittedName>
        <fullName evidence="1">Uncharacterized protein</fullName>
    </submittedName>
</protein>
<keyword evidence="2" id="KW-1185">Reference proteome</keyword>
<organism evidence="1 2">
    <name type="scientific">Phycomyces blakesleeanus (strain ATCC 8743b / DSM 1359 / FGSC 10004 / NBRC 33097 / NRRL 1555)</name>
    <dbReference type="NCBI Taxonomy" id="763407"/>
    <lineage>
        <taxon>Eukaryota</taxon>
        <taxon>Fungi</taxon>
        <taxon>Fungi incertae sedis</taxon>
        <taxon>Mucoromycota</taxon>
        <taxon>Mucoromycotina</taxon>
        <taxon>Mucoromycetes</taxon>
        <taxon>Mucorales</taxon>
        <taxon>Phycomycetaceae</taxon>
        <taxon>Phycomyces</taxon>
    </lineage>
</organism>
<dbReference type="AlphaFoldDB" id="A0A167JE00"/>
<name>A0A167JE00_PHYB8</name>
<dbReference type="GeneID" id="28998475"/>
<accession>A0A167JE00</accession>
<dbReference type="RefSeq" id="XP_018283839.1">
    <property type="nucleotide sequence ID" value="XM_018437569.1"/>
</dbReference>
<dbReference type="InParanoid" id="A0A167JE00"/>
<proteinExistence type="predicted"/>
<dbReference type="EMBL" id="KV441027">
    <property type="protein sequence ID" value="OAD65799.1"/>
    <property type="molecule type" value="Genomic_DNA"/>
</dbReference>
<dbReference type="STRING" id="763407.A0A167JE00"/>
<dbReference type="OrthoDB" id="2418316at2759"/>
<evidence type="ECO:0000313" key="2">
    <source>
        <dbReference type="Proteomes" id="UP000077315"/>
    </source>
</evidence>
<reference evidence="2" key="1">
    <citation type="submission" date="2015-06" db="EMBL/GenBank/DDBJ databases">
        <title>Expansion of signal transduction pathways in fungi by whole-genome duplication.</title>
        <authorList>
            <consortium name="DOE Joint Genome Institute"/>
            <person name="Corrochano L.M."/>
            <person name="Kuo A."/>
            <person name="Marcet-Houben M."/>
            <person name="Polaino S."/>
            <person name="Salamov A."/>
            <person name="Villalobos J.M."/>
            <person name="Alvarez M.I."/>
            <person name="Avalos J."/>
            <person name="Benito E.P."/>
            <person name="Benoit I."/>
            <person name="Burger G."/>
            <person name="Camino L.P."/>
            <person name="Canovas D."/>
            <person name="Cerda-Olmedo E."/>
            <person name="Cheng J.-F."/>
            <person name="Dominguez A."/>
            <person name="Elias M."/>
            <person name="Eslava A.P."/>
            <person name="Glaser F."/>
            <person name="Grimwood J."/>
            <person name="Gutierrez G."/>
            <person name="Heitman J."/>
            <person name="Henrissat B."/>
            <person name="Iturriaga E.A."/>
            <person name="Lang B.F."/>
            <person name="Lavin J.L."/>
            <person name="Lee S."/>
            <person name="Li W."/>
            <person name="Lindquist E."/>
            <person name="Lopez-Garcia S."/>
            <person name="Luque E.M."/>
            <person name="Marcos A.T."/>
            <person name="Martin J."/>
            <person name="McCluskey K."/>
            <person name="Medina H.R."/>
            <person name="Miralles-Duran A."/>
            <person name="Miyazaki A."/>
            <person name="Munoz-Torres E."/>
            <person name="Oguiza J.A."/>
            <person name="Ohm R."/>
            <person name="Olmedo M."/>
            <person name="Orejas M."/>
            <person name="Ortiz-Castellanos L."/>
            <person name="Pisabarro A.G."/>
            <person name="Rodriguez-Romero J."/>
            <person name="Ruiz-Herrera J."/>
            <person name="Ruiz-Vazquez R."/>
            <person name="Sanz C."/>
            <person name="Schackwitz W."/>
            <person name="Schmutz J."/>
            <person name="Shahriari M."/>
            <person name="Shelest E."/>
            <person name="Silva-Franco F."/>
            <person name="Soanes D."/>
            <person name="Syed K."/>
            <person name="Tagua V.G."/>
            <person name="Talbot N.J."/>
            <person name="Thon M."/>
            <person name="De vries R.P."/>
            <person name="Wiebenga A."/>
            <person name="Yadav J.S."/>
            <person name="Braun E.L."/>
            <person name="Baker S."/>
            <person name="Garre V."/>
            <person name="Horwitz B."/>
            <person name="Torres-Martinez S."/>
            <person name="Idnurm A."/>
            <person name="Herrera-Estrella A."/>
            <person name="Gabaldon T."/>
            <person name="Grigoriev I.V."/>
        </authorList>
    </citation>
    <scope>NUCLEOTIDE SEQUENCE [LARGE SCALE GENOMIC DNA]</scope>
    <source>
        <strain evidence="2">NRRL 1555(-)</strain>
    </source>
</reference>
<gene>
    <name evidence="1" type="ORF">PHYBLDRAFT_175761</name>
</gene>